<dbReference type="EMBL" id="DUZY01000008">
    <property type="protein sequence ID" value="DAD48609.1"/>
    <property type="molecule type" value="Genomic_DNA"/>
</dbReference>
<gene>
    <name evidence="1" type="ORF">HUJ06_018546</name>
</gene>
<accession>A0A822ZZT9</accession>
<dbReference type="AlphaFoldDB" id="A0A822ZZT9"/>
<keyword evidence="2" id="KW-1185">Reference proteome</keyword>
<sequence>MHCGSNFFLILNEHPRNSVDETDYGHD</sequence>
<name>A0A822ZZT9_NELNU</name>
<evidence type="ECO:0000313" key="2">
    <source>
        <dbReference type="Proteomes" id="UP000607653"/>
    </source>
</evidence>
<organism evidence="1 2">
    <name type="scientific">Nelumbo nucifera</name>
    <name type="common">Sacred lotus</name>
    <dbReference type="NCBI Taxonomy" id="4432"/>
    <lineage>
        <taxon>Eukaryota</taxon>
        <taxon>Viridiplantae</taxon>
        <taxon>Streptophyta</taxon>
        <taxon>Embryophyta</taxon>
        <taxon>Tracheophyta</taxon>
        <taxon>Spermatophyta</taxon>
        <taxon>Magnoliopsida</taxon>
        <taxon>Proteales</taxon>
        <taxon>Nelumbonaceae</taxon>
        <taxon>Nelumbo</taxon>
    </lineage>
</organism>
<reference evidence="1 2" key="1">
    <citation type="journal article" date="2020" name="Mol. Biol. Evol.">
        <title>Distinct Expression and Methylation Patterns for Genes with Different Fates following a Single Whole-Genome Duplication in Flowering Plants.</title>
        <authorList>
            <person name="Shi T."/>
            <person name="Rahmani R.S."/>
            <person name="Gugger P.F."/>
            <person name="Wang M."/>
            <person name="Li H."/>
            <person name="Zhang Y."/>
            <person name="Li Z."/>
            <person name="Wang Q."/>
            <person name="Van de Peer Y."/>
            <person name="Marchal K."/>
            <person name="Chen J."/>
        </authorList>
    </citation>
    <scope>NUCLEOTIDE SEQUENCE [LARGE SCALE GENOMIC DNA]</scope>
    <source>
        <tissue evidence="1">Leaf</tissue>
    </source>
</reference>
<dbReference type="Proteomes" id="UP000607653">
    <property type="component" value="Unassembled WGS sequence"/>
</dbReference>
<comment type="caution">
    <text evidence="1">The sequence shown here is derived from an EMBL/GenBank/DDBJ whole genome shotgun (WGS) entry which is preliminary data.</text>
</comment>
<proteinExistence type="predicted"/>
<evidence type="ECO:0000313" key="1">
    <source>
        <dbReference type="EMBL" id="DAD48609.1"/>
    </source>
</evidence>
<protein>
    <submittedName>
        <fullName evidence="1">Uncharacterized protein</fullName>
    </submittedName>
</protein>